<dbReference type="RefSeq" id="WP_224863470.1">
    <property type="nucleotide sequence ID" value="NZ_JAYJJT010000006.1"/>
</dbReference>
<feature type="region of interest" description="Disordered" evidence="1">
    <location>
        <begin position="1"/>
        <end position="21"/>
    </location>
</feature>
<evidence type="ECO:0000313" key="3">
    <source>
        <dbReference type="Proteomes" id="UP001299046"/>
    </source>
</evidence>
<dbReference type="PANTHER" id="PTHR43179:SF7">
    <property type="entry name" value="RHAMNOSYLTRANSFERASE WBBL"/>
    <property type="match status" value="1"/>
</dbReference>
<gene>
    <name evidence="2" type="ORF">KV112_06945</name>
</gene>
<dbReference type="Gene3D" id="3.90.550.10">
    <property type="entry name" value="Spore Coat Polysaccharide Biosynthesis Protein SpsA, Chain A"/>
    <property type="match status" value="1"/>
</dbReference>
<dbReference type="PANTHER" id="PTHR43179">
    <property type="entry name" value="RHAMNOSYLTRANSFERASE WBBL"/>
    <property type="match status" value="1"/>
</dbReference>
<keyword evidence="3" id="KW-1185">Reference proteome</keyword>
<protein>
    <recommendedName>
        <fullName evidence="4">Glycosyltransferase</fullName>
    </recommendedName>
</protein>
<organism evidence="2 3">
    <name type="scientific">[Mycobacterium] zoologicum</name>
    <dbReference type="NCBI Taxonomy" id="2872311"/>
    <lineage>
        <taxon>Bacteria</taxon>
        <taxon>Bacillati</taxon>
        <taxon>Actinomycetota</taxon>
        <taxon>Actinomycetes</taxon>
        <taxon>Mycobacteriales</taxon>
        <taxon>Mycobacteriaceae</taxon>
        <taxon>Mycolicibacter</taxon>
    </lineage>
</organism>
<accession>A0ABU5YL65</accession>
<dbReference type="EMBL" id="JAYJJT010000006">
    <property type="protein sequence ID" value="MEB3049478.1"/>
    <property type="molecule type" value="Genomic_DNA"/>
</dbReference>
<dbReference type="SUPFAM" id="SSF53448">
    <property type="entry name" value="Nucleotide-diphospho-sugar transferases"/>
    <property type="match status" value="1"/>
</dbReference>
<evidence type="ECO:0008006" key="4">
    <source>
        <dbReference type="Google" id="ProtNLM"/>
    </source>
</evidence>
<evidence type="ECO:0000313" key="2">
    <source>
        <dbReference type="EMBL" id="MEB3049478.1"/>
    </source>
</evidence>
<reference evidence="2 3" key="1">
    <citation type="submission" date="2023-12" db="EMBL/GenBank/DDBJ databases">
        <title>Description of new species of Mycobacterium terrae complex isolated from sewage at the Sao Paulo Zoological Park Foundation in Brazil.</title>
        <authorList>
            <person name="Romagnoli C.L."/>
            <person name="Conceicao E.C."/>
            <person name="Machado E."/>
            <person name="Barreto L.B.P.F."/>
            <person name="Sharma A."/>
            <person name="Silva N.M."/>
            <person name="Marques L.E."/>
            <person name="Juliana M.A."/>
            <person name="Lourenco M.C.S."/>
            <person name="Digiampietri L.A."/>
            <person name="Suffys P.N."/>
            <person name="Viana-Niero C."/>
        </authorList>
    </citation>
    <scope>NUCLEOTIDE SEQUENCE [LARGE SCALE GENOMIC DNA]</scope>
    <source>
        <strain evidence="2 3">MYC123</strain>
    </source>
</reference>
<dbReference type="InterPro" id="IPR029044">
    <property type="entry name" value="Nucleotide-diphossugar_trans"/>
</dbReference>
<evidence type="ECO:0000256" key="1">
    <source>
        <dbReference type="SAM" id="MobiDB-lite"/>
    </source>
</evidence>
<dbReference type="Proteomes" id="UP001299046">
    <property type="component" value="Unassembled WGS sequence"/>
</dbReference>
<proteinExistence type="predicted"/>
<sequence>MSETLSSGDRPEEVSAAFSSARAPEDFDESAYLAAFPDVAKSIESGHFRSALQHFNTYGKRERRLIDSRYEAIVYADTAGFPPANVDRIFVSKGGQCLVLGWVNDDGGRSISKLIVRDAHGLRGSTTKVYRHHREDVTAVLNLPENRHVGFWTIFTIENPEIFGGSTKVTLLIGAERRTLNCEIHQIDGENLRDIALEYMAKAQALRSPVETFIDLDAGLGSSLIALNIEVSRQMALGAQTVQIGVPLARPEASIIVCLFGKPEMLMIQCALFSKCRGIENYEFIYVSNSPEMADLLIKDATIANRIYGTPITLVIMPGNAGFGVANNAGAEAARSDRLLLMNPDVFPMDLEWPLQHHRLVNDLPAEQVALFGAPLYYDDGSLMHGGMYFEVDVGFAFRDQQAMRYDMLRVEHYGKGAPPHTNPFLVSRPVPAVSGAFMAFEREWFETLGGFSPEYIYTHYEDADLCLKSFSAGKPAWLHHLPFLHLESKGSIYRPLHGGGRLVNRWHFTKLWGEVVKKSIHGPAPQEFSTTTGH</sequence>
<name>A0ABU5YL65_9MYCO</name>
<comment type="caution">
    <text evidence="2">The sequence shown here is derived from an EMBL/GenBank/DDBJ whole genome shotgun (WGS) entry which is preliminary data.</text>
</comment>